<sequence>MAVSENTTLLPLAHLPRATLEAIVELALAEMDRRDGDPDREENGDAEWDVADVEHAAWAAGGEVRYVA</sequence>
<reference evidence="1 2" key="1">
    <citation type="submission" date="2018-07" db="EMBL/GenBank/DDBJ databases">
        <title>Genome sequence of Azospirillum sp. ATCC 49961.</title>
        <authorList>
            <person name="Sant'Anna F.H."/>
            <person name="Baldani J.I."/>
            <person name="Zilli J.E."/>
            <person name="Reis V.M."/>
            <person name="Hartmann A."/>
            <person name="Cruz L."/>
            <person name="de Souza E.M."/>
            <person name="de Oliveira Pedrosa F."/>
            <person name="Passaglia L.M.P."/>
        </authorList>
    </citation>
    <scope>NUCLEOTIDE SEQUENCE [LARGE SCALE GENOMIC DNA]</scope>
    <source>
        <strain evidence="1 2">ATCC 49961</strain>
    </source>
</reference>
<proteinExistence type="predicted"/>
<gene>
    <name evidence="1" type="ORF">DS843_13260</name>
</gene>
<dbReference type="AlphaFoldDB" id="A0A9W7NJB3"/>
<name>A0A9W7NJB3_9PROT</name>
<protein>
    <submittedName>
        <fullName evidence="1">Uncharacterized protein</fullName>
    </submittedName>
</protein>
<dbReference type="EMBL" id="QOKW01000009">
    <property type="protein sequence ID" value="KAA0680282.1"/>
    <property type="molecule type" value="Genomic_DNA"/>
</dbReference>
<evidence type="ECO:0000313" key="1">
    <source>
        <dbReference type="EMBL" id="KAA0680282.1"/>
    </source>
</evidence>
<dbReference type="Proteomes" id="UP000480854">
    <property type="component" value="Unassembled WGS sequence"/>
</dbReference>
<evidence type="ECO:0000313" key="2">
    <source>
        <dbReference type="Proteomes" id="UP000480854"/>
    </source>
</evidence>
<organism evidence="1 2">
    <name type="scientific">Roseomonas genomospecies 6</name>
    <dbReference type="NCBI Taxonomy" id="214106"/>
    <lineage>
        <taxon>Bacteria</taxon>
        <taxon>Pseudomonadati</taxon>
        <taxon>Pseudomonadota</taxon>
        <taxon>Alphaproteobacteria</taxon>
        <taxon>Acetobacterales</taxon>
        <taxon>Roseomonadaceae</taxon>
        <taxon>Roseomonas</taxon>
    </lineage>
</organism>
<accession>A0A9W7NJB3</accession>
<keyword evidence="2" id="KW-1185">Reference proteome</keyword>
<comment type="caution">
    <text evidence="1">The sequence shown here is derived from an EMBL/GenBank/DDBJ whole genome shotgun (WGS) entry which is preliminary data.</text>
</comment>
<dbReference type="RefSeq" id="WP_149469378.1">
    <property type="nucleotide sequence ID" value="NZ_QOKW01000009.1"/>
</dbReference>